<organism evidence="13 14">
    <name type="scientific">Trichodelitschia bisporula</name>
    <dbReference type="NCBI Taxonomy" id="703511"/>
    <lineage>
        <taxon>Eukaryota</taxon>
        <taxon>Fungi</taxon>
        <taxon>Dikarya</taxon>
        <taxon>Ascomycota</taxon>
        <taxon>Pezizomycotina</taxon>
        <taxon>Dothideomycetes</taxon>
        <taxon>Dothideomycetes incertae sedis</taxon>
        <taxon>Phaeotrichales</taxon>
        <taxon>Phaeotrichaceae</taxon>
        <taxon>Trichodelitschia</taxon>
    </lineage>
</organism>
<keyword evidence="10" id="KW-0926">Vacuole</keyword>
<evidence type="ECO:0000256" key="3">
    <source>
        <dbReference type="ARBA" id="ARBA00022448"/>
    </source>
</evidence>
<evidence type="ECO:0000256" key="7">
    <source>
        <dbReference type="ARBA" id="ARBA00022989"/>
    </source>
</evidence>
<feature type="transmembrane region" description="Helical" evidence="10">
    <location>
        <begin position="454"/>
        <end position="472"/>
    </location>
</feature>
<feature type="transmembrane region" description="Helical" evidence="10">
    <location>
        <begin position="478"/>
        <end position="498"/>
    </location>
</feature>
<dbReference type="OrthoDB" id="1699231at2759"/>
<feature type="transmembrane region" description="Helical" evidence="10">
    <location>
        <begin position="108"/>
        <end position="127"/>
    </location>
</feature>
<keyword evidence="3 10" id="KW-0813">Transport</keyword>
<keyword evidence="4 10" id="KW-0109">Calcium transport</keyword>
<dbReference type="Proteomes" id="UP000799640">
    <property type="component" value="Unassembled WGS sequence"/>
</dbReference>
<feature type="transmembrane region" description="Helical" evidence="10">
    <location>
        <begin position="167"/>
        <end position="188"/>
    </location>
</feature>
<comment type="caution">
    <text evidence="10">Lacks conserved residue(s) required for the propagation of feature annotation.</text>
</comment>
<reference evidence="13" key="1">
    <citation type="journal article" date="2020" name="Stud. Mycol.">
        <title>101 Dothideomycetes genomes: a test case for predicting lifestyles and emergence of pathogens.</title>
        <authorList>
            <person name="Haridas S."/>
            <person name="Albert R."/>
            <person name="Binder M."/>
            <person name="Bloem J."/>
            <person name="Labutti K."/>
            <person name="Salamov A."/>
            <person name="Andreopoulos B."/>
            <person name="Baker S."/>
            <person name="Barry K."/>
            <person name="Bills G."/>
            <person name="Bluhm B."/>
            <person name="Cannon C."/>
            <person name="Castanera R."/>
            <person name="Culley D."/>
            <person name="Daum C."/>
            <person name="Ezra D."/>
            <person name="Gonzalez J."/>
            <person name="Henrissat B."/>
            <person name="Kuo A."/>
            <person name="Liang C."/>
            <person name="Lipzen A."/>
            <person name="Lutzoni F."/>
            <person name="Magnuson J."/>
            <person name="Mondo S."/>
            <person name="Nolan M."/>
            <person name="Ohm R."/>
            <person name="Pangilinan J."/>
            <person name="Park H.-J."/>
            <person name="Ramirez L."/>
            <person name="Alfaro M."/>
            <person name="Sun H."/>
            <person name="Tritt A."/>
            <person name="Yoshinaga Y."/>
            <person name="Zwiers L.-H."/>
            <person name="Turgeon B."/>
            <person name="Goodwin S."/>
            <person name="Spatafora J."/>
            <person name="Crous P."/>
            <person name="Grigoriev I."/>
        </authorList>
    </citation>
    <scope>NUCLEOTIDE SEQUENCE</scope>
    <source>
        <strain evidence="13">CBS 262.69</strain>
    </source>
</reference>
<feature type="region of interest" description="Disordered" evidence="11">
    <location>
        <begin position="1"/>
        <end position="25"/>
    </location>
</feature>
<evidence type="ECO:0000256" key="11">
    <source>
        <dbReference type="SAM" id="MobiDB-lite"/>
    </source>
</evidence>
<evidence type="ECO:0000256" key="1">
    <source>
        <dbReference type="ARBA" id="ARBA00004127"/>
    </source>
</evidence>
<dbReference type="Pfam" id="PF01699">
    <property type="entry name" value="Na_Ca_ex"/>
    <property type="match status" value="2"/>
</dbReference>
<accession>A0A6G1HR39</accession>
<evidence type="ECO:0000256" key="8">
    <source>
        <dbReference type="ARBA" id="ARBA00023065"/>
    </source>
</evidence>
<evidence type="ECO:0000256" key="6">
    <source>
        <dbReference type="ARBA" id="ARBA00022837"/>
    </source>
</evidence>
<feature type="domain" description="Sodium/calcium exchanger membrane region" evidence="12">
    <location>
        <begin position="353"/>
        <end position="491"/>
    </location>
</feature>
<dbReference type="NCBIfam" id="TIGR00378">
    <property type="entry name" value="cax"/>
    <property type="match status" value="1"/>
</dbReference>
<dbReference type="Gene3D" id="1.20.1420.30">
    <property type="entry name" value="NCX, central ion-binding region"/>
    <property type="match status" value="2"/>
</dbReference>
<keyword evidence="7 10" id="KW-1133">Transmembrane helix</keyword>
<dbReference type="GO" id="GO:0006874">
    <property type="term" value="P:intracellular calcium ion homeostasis"/>
    <property type="evidence" value="ECO:0007669"/>
    <property type="project" value="TreeGrafter"/>
</dbReference>
<dbReference type="PANTHER" id="PTHR31503:SF18">
    <property type="entry name" value="CA(2+)_H(+) EXCHANGER, PUTATIVE (EUROFUNG)-RELATED"/>
    <property type="match status" value="1"/>
</dbReference>
<evidence type="ECO:0000256" key="5">
    <source>
        <dbReference type="ARBA" id="ARBA00022692"/>
    </source>
</evidence>
<feature type="transmembrane region" description="Helical" evidence="10">
    <location>
        <begin position="417"/>
        <end position="442"/>
    </location>
</feature>
<comment type="function">
    <text evidence="10">Has a role in promoting intracellular calcium ion sequestration via the exchange of calcium ions for hydrogen ions across the vacuolar membrane. Involved also in manganese ion homeostasis via its uptake into the vacuole.</text>
</comment>
<gene>
    <name evidence="13" type="ORF">EJ06DRAFT_109138</name>
</gene>
<protein>
    <recommendedName>
        <fullName evidence="10">Vacuolar calcium ion transporter</fullName>
    </recommendedName>
</protein>
<feature type="transmembrane region" description="Helical" evidence="10">
    <location>
        <begin position="269"/>
        <end position="288"/>
    </location>
</feature>
<feature type="transmembrane region" description="Helical" evidence="10">
    <location>
        <begin position="195"/>
        <end position="220"/>
    </location>
</feature>
<keyword evidence="14" id="KW-1185">Reference proteome</keyword>
<name>A0A6G1HR39_9PEZI</name>
<sequence length="507" mass="54347">MPEYDGPITSRSAGSDCTDEEGDDPDGAFLLHEMTDEEFGVKEHARMGSWLRTSLSRLPGLSRLAPKSSHGFTAVPQDDHETKWAAIHHNTALSGAYRTGLLGTVCQITFRTWLNVLLVFVPLGIAAESAGLTPTVIFALNALAIIPLTGLLAFATENVAQSLGVAMGAMLNVTFGNMVEFLILIFMLREGHIRIVIASLIGSVLVNLLFILGLAIIIGGLRHREQAYNRKIASMLAYLMSAGVMALLIPTSLYACIKKRTVADSVTLKFSRGIALALLVLYVVYLYFQLGSHAHLYETPKPADEEAIPMAEASTPTLPVQPASTKLPPPLPVPLPPLDTPHDSGSEISTRSALALLVVSSGLVSVCAEFLVDSIEHVVAHSHLTEAFLGLILLPLLGNTAELGTAVTMAVKNKIDLAINLTLGSAIQITFFMAPTVITIGWATGREVGLGFDMFQTIALVVTMLLVNFMMAGGRVNYLLGALLLMSYVIIGIGAYFLPDQKRNKSS</sequence>
<feature type="domain" description="Sodium/calcium exchanger membrane region" evidence="12">
    <location>
        <begin position="135"/>
        <end position="290"/>
    </location>
</feature>
<dbReference type="PANTHER" id="PTHR31503">
    <property type="entry name" value="VACUOLAR CALCIUM ION TRANSPORTER"/>
    <property type="match status" value="1"/>
</dbReference>
<comment type="similarity">
    <text evidence="2 10">Belongs to the Ca(2+):cation antiporter (CaCA) (TC 2.A.19) family.</text>
</comment>
<dbReference type="GO" id="GO:0012505">
    <property type="term" value="C:endomembrane system"/>
    <property type="evidence" value="ECO:0007669"/>
    <property type="project" value="UniProtKB-SubCell"/>
</dbReference>
<evidence type="ECO:0000256" key="4">
    <source>
        <dbReference type="ARBA" id="ARBA00022568"/>
    </source>
</evidence>
<dbReference type="GO" id="GO:0015369">
    <property type="term" value="F:calcium:proton antiporter activity"/>
    <property type="evidence" value="ECO:0007669"/>
    <property type="project" value="UniProtKB-UniRule"/>
</dbReference>
<keyword evidence="6 10" id="KW-0106">Calcium</keyword>
<dbReference type="InterPro" id="IPR004798">
    <property type="entry name" value="CAX-like"/>
</dbReference>
<proteinExistence type="inferred from homology"/>
<keyword evidence="8 10" id="KW-0406">Ion transport</keyword>
<evidence type="ECO:0000256" key="2">
    <source>
        <dbReference type="ARBA" id="ARBA00008170"/>
    </source>
</evidence>
<keyword evidence="10" id="KW-0050">Antiport</keyword>
<dbReference type="InterPro" id="IPR044880">
    <property type="entry name" value="NCX_ion-bd_dom_sf"/>
</dbReference>
<dbReference type="GO" id="GO:0000329">
    <property type="term" value="C:fungal-type vacuole membrane"/>
    <property type="evidence" value="ECO:0007669"/>
    <property type="project" value="TreeGrafter"/>
</dbReference>
<evidence type="ECO:0000313" key="13">
    <source>
        <dbReference type="EMBL" id="KAF2398462.1"/>
    </source>
</evidence>
<keyword evidence="9 10" id="KW-0472">Membrane</keyword>
<keyword evidence="5 10" id="KW-0812">Transmembrane</keyword>
<evidence type="ECO:0000313" key="14">
    <source>
        <dbReference type="Proteomes" id="UP000799640"/>
    </source>
</evidence>
<evidence type="ECO:0000256" key="10">
    <source>
        <dbReference type="RuleBase" id="RU365028"/>
    </source>
</evidence>
<dbReference type="InterPro" id="IPR004837">
    <property type="entry name" value="NaCa_Exmemb"/>
</dbReference>
<feature type="transmembrane region" description="Helical" evidence="10">
    <location>
        <begin position="232"/>
        <end position="257"/>
    </location>
</feature>
<dbReference type="AlphaFoldDB" id="A0A6G1HR39"/>
<feature type="transmembrane region" description="Helical" evidence="10">
    <location>
        <begin position="136"/>
        <end position="155"/>
    </location>
</feature>
<evidence type="ECO:0000259" key="12">
    <source>
        <dbReference type="Pfam" id="PF01699"/>
    </source>
</evidence>
<dbReference type="EMBL" id="ML996700">
    <property type="protein sequence ID" value="KAF2398462.1"/>
    <property type="molecule type" value="Genomic_DNA"/>
</dbReference>
<comment type="subcellular location">
    <subcellularLocation>
        <location evidence="1">Endomembrane system</location>
        <topology evidence="1">Multi-pass membrane protein</topology>
    </subcellularLocation>
    <subcellularLocation>
        <location evidence="10">Vacuole membrane</location>
    </subcellularLocation>
</comment>
<dbReference type="InterPro" id="IPR004713">
    <property type="entry name" value="CaH_exchang"/>
</dbReference>
<evidence type="ECO:0000256" key="9">
    <source>
        <dbReference type="ARBA" id="ARBA00023136"/>
    </source>
</evidence>